<organism evidence="4 5">
    <name type="scientific">Endomicrobium trichonymphae</name>
    <dbReference type="NCBI Taxonomy" id="1408204"/>
    <lineage>
        <taxon>Bacteria</taxon>
        <taxon>Pseudomonadati</taxon>
        <taxon>Elusimicrobiota</taxon>
        <taxon>Endomicrobiia</taxon>
        <taxon>Endomicrobiales</taxon>
        <taxon>Endomicrobiaceae</taxon>
        <taxon>Candidatus Endomicrobiellum</taxon>
    </lineage>
</organism>
<evidence type="ECO:0000313" key="4">
    <source>
        <dbReference type="EMBL" id="OEG71289.1"/>
    </source>
</evidence>
<dbReference type="GO" id="GO:0071281">
    <property type="term" value="P:cellular response to iron ion"/>
    <property type="evidence" value="ECO:0007669"/>
    <property type="project" value="TreeGrafter"/>
</dbReference>
<comment type="caution">
    <text evidence="4">The sequence shown here is derived from an EMBL/GenBank/DDBJ whole genome shotgun (WGS) entry which is preliminary data.</text>
</comment>
<dbReference type="InterPro" id="IPR050902">
    <property type="entry name" value="ABC_Transporter_SBP"/>
</dbReference>
<evidence type="ECO:0000256" key="2">
    <source>
        <dbReference type="SAM" id="Phobius"/>
    </source>
</evidence>
<dbReference type="EMBL" id="LNVX01000226">
    <property type="protein sequence ID" value="OEG71289.1"/>
    <property type="molecule type" value="Genomic_DNA"/>
</dbReference>
<proteinExistence type="predicted"/>
<evidence type="ECO:0000256" key="1">
    <source>
        <dbReference type="ARBA" id="ARBA00022729"/>
    </source>
</evidence>
<dbReference type="InterPro" id="IPR002491">
    <property type="entry name" value="ABC_transptr_periplasmic_BD"/>
</dbReference>
<feature type="transmembrane region" description="Helical" evidence="2">
    <location>
        <begin position="24"/>
        <end position="54"/>
    </location>
</feature>
<keyword evidence="5" id="KW-1185">Reference proteome</keyword>
<keyword evidence="2" id="KW-0472">Membrane</keyword>
<dbReference type="InterPro" id="IPR054828">
    <property type="entry name" value="Vit_B12_bind_prot"/>
</dbReference>
<feature type="domain" description="Fe/B12 periplasmic-binding" evidence="3">
    <location>
        <begin position="65"/>
        <end position="314"/>
    </location>
</feature>
<dbReference type="SUPFAM" id="SSF53807">
    <property type="entry name" value="Helical backbone' metal receptor"/>
    <property type="match status" value="1"/>
</dbReference>
<evidence type="ECO:0000259" key="3">
    <source>
        <dbReference type="PROSITE" id="PS50983"/>
    </source>
</evidence>
<keyword evidence="2" id="KW-1133">Transmembrane helix</keyword>
<protein>
    <recommendedName>
        <fullName evidence="3">Fe/B12 periplasmic-binding domain-containing protein</fullName>
    </recommendedName>
</protein>
<name>A0A1E5ILE0_ENDTX</name>
<dbReference type="Gene3D" id="3.40.50.1980">
    <property type="entry name" value="Nitrogenase molybdenum iron protein domain"/>
    <property type="match status" value="2"/>
</dbReference>
<dbReference type="NCBIfam" id="NF038402">
    <property type="entry name" value="TroA_like"/>
    <property type="match status" value="1"/>
</dbReference>
<dbReference type="AlphaFoldDB" id="A0A1E5ILE0"/>
<dbReference type="Pfam" id="PF01497">
    <property type="entry name" value="Peripla_BP_2"/>
    <property type="match status" value="1"/>
</dbReference>
<accession>A0A1E5ILE0</accession>
<dbReference type="Proteomes" id="UP000095237">
    <property type="component" value="Unassembled WGS sequence"/>
</dbReference>
<evidence type="ECO:0000313" key="5">
    <source>
        <dbReference type="Proteomes" id="UP000095237"/>
    </source>
</evidence>
<reference evidence="4 5" key="1">
    <citation type="submission" date="2015-11" db="EMBL/GenBank/DDBJ databases">
        <title>Evidence for parallel genomic evolution in an endosymbiosis of termite gut flagellates.</title>
        <authorList>
            <person name="Zheng H."/>
        </authorList>
    </citation>
    <scope>NUCLEOTIDE SEQUENCE [LARGE SCALE GENOMIC DNA]</scope>
    <source>
        <strain evidence="4 5">CET450</strain>
    </source>
</reference>
<keyword evidence="2" id="KW-0812">Transmembrane</keyword>
<gene>
    <name evidence="4" type="ORF">ATZ36_02840</name>
</gene>
<keyword evidence="1" id="KW-0732">Signal</keyword>
<sequence>MKCHLLIATIKYAETTKNIFKIKWILYLGVIGVDCIFILFMRRIVYIIALLFLFTGITCAEEYKCIISLAPSITKSLYELGAEQFVKGITIYCSKGTTKKEIIGTLLEPDIEKIALLNPDLIISTKEGNSKATVEKLKRLGFEVYVMETARTFNEICVNYYNLAKKLDRKTEAKKIINAAKHSAEEIYAKINSLNRLKVFWEIGTRPLYTAGEQSFVNDYNYYTKTVNLYKGTDMRYLAVNIEDIIKRNPDIIVLVNAGDINSEEIRNWNKYKMIKAVRNSKIFMIYAGDMFMPTPLTFAKGVAMLAKVIYEDVF</sequence>
<dbReference type="PROSITE" id="PS50983">
    <property type="entry name" value="FE_B12_PBP"/>
    <property type="match status" value="1"/>
</dbReference>
<dbReference type="PANTHER" id="PTHR30535">
    <property type="entry name" value="VITAMIN B12-BINDING PROTEIN"/>
    <property type="match status" value="1"/>
</dbReference>
<dbReference type="PANTHER" id="PTHR30535:SF34">
    <property type="entry name" value="MOLYBDATE-BINDING PROTEIN MOLA"/>
    <property type="match status" value="1"/>
</dbReference>